<evidence type="ECO:0000259" key="4">
    <source>
        <dbReference type="Pfam" id="PF17863"/>
    </source>
</evidence>
<evidence type="ECO:0000256" key="3">
    <source>
        <dbReference type="SAM" id="MobiDB-lite"/>
    </source>
</evidence>
<feature type="compositionally biased region" description="Pro residues" evidence="3">
    <location>
        <begin position="85"/>
        <end position="96"/>
    </location>
</feature>
<dbReference type="GO" id="GO:0016851">
    <property type="term" value="F:magnesium chelatase activity"/>
    <property type="evidence" value="ECO:0007669"/>
    <property type="project" value="UniProtKB-EC"/>
</dbReference>
<feature type="region of interest" description="Disordered" evidence="3">
    <location>
        <begin position="79"/>
        <end position="122"/>
    </location>
</feature>
<dbReference type="PANTHER" id="PTHR43473:SF2">
    <property type="entry name" value="MAGNESIUM-CHELATASE SUBUNIT CHLD, CHLOROPLASTIC"/>
    <property type="match status" value="1"/>
</dbReference>
<dbReference type="Proteomes" id="UP001190700">
    <property type="component" value="Unassembled WGS sequence"/>
</dbReference>
<comment type="caution">
    <text evidence="5">The sequence shown here is derived from an EMBL/GenBank/DDBJ whole genome shotgun (WGS) entry which is preliminary data.</text>
</comment>
<dbReference type="Pfam" id="PF17863">
    <property type="entry name" value="AAA_lid_2"/>
    <property type="match status" value="1"/>
</dbReference>
<reference evidence="5 6" key="1">
    <citation type="journal article" date="2015" name="Genome Biol. Evol.">
        <title>Comparative Genomics of a Bacterivorous Green Alga Reveals Evolutionary Causalities and Consequences of Phago-Mixotrophic Mode of Nutrition.</title>
        <authorList>
            <person name="Burns J.A."/>
            <person name="Paasch A."/>
            <person name="Narechania A."/>
            <person name="Kim E."/>
        </authorList>
    </citation>
    <scope>NUCLEOTIDE SEQUENCE [LARGE SCALE GENOMIC DNA]</scope>
    <source>
        <strain evidence="5 6">PLY_AMNH</strain>
    </source>
</reference>
<feature type="compositionally biased region" description="Acidic residues" evidence="3">
    <location>
        <begin position="99"/>
        <end position="114"/>
    </location>
</feature>
<accession>A0AAE0L2S0</accession>
<evidence type="ECO:0000313" key="6">
    <source>
        <dbReference type="Proteomes" id="UP001190700"/>
    </source>
</evidence>
<name>A0AAE0L2S0_9CHLO</name>
<evidence type="ECO:0000256" key="2">
    <source>
        <dbReference type="ARBA" id="ARBA00023444"/>
    </source>
</evidence>
<dbReference type="EMBL" id="LGRX02010604">
    <property type="protein sequence ID" value="KAK3270016.1"/>
    <property type="molecule type" value="Genomic_DNA"/>
</dbReference>
<evidence type="ECO:0000313" key="5">
    <source>
        <dbReference type="EMBL" id="KAK3270016.1"/>
    </source>
</evidence>
<sequence>MQSNVALAREFLKDTDVSREQARYLVTEAMRAGVEGHRGEIFAARVAMASAALNGRDRVSAGDLRNAVELVILPRATLLEEEELPPLPPPPLPPPLPEDKDESDNEDEDADEEPKEVADAIPQEFMFDPEGVLLDKELLAFAQLAQHKKGKAGRANTKIFR</sequence>
<dbReference type="EC" id="6.6.1.1" evidence="1"/>
<organism evidence="5 6">
    <name type="scientific">Cymbomonas tetramitiformis</name>
    <dbReference type="NCBI Taxonomy" id="36881"/>
    <lineage>
        <taxon>Eukaryota</taxon>
        <taxon>Viridiplantae</taxon>
        <taxon>Chlorophyta</taxon>
        <taxon>Pyramimonadophyceae</taxon>
        <taxon>Pyramimonadales</taxon>
        <taxon>Pyramimonadaceae</taxon>
        <taxon>Cymbomonas</taxon>
    </lineage>
</organism>
<comment type="pathway">
    <text evidence="2">Porphyrin-containing compound metabolism.</text>
</comment>
<dbReference type="AlphaFoldDB" id="A0AAE0L2S0"/>
<proteinExistence type="predicted"/>
<dbReference type="Gene3D" id="1.10.8.80">
    <property type="entry name" value="Magnesium chelatase subunit I, C-Terminal domain"/>
    <property type="match status" value="1"/>
</dbReference>
<evidence type="ECO:0000256" key="1">
    <source>
        <dbReference type="ARBA" id="ARBA00012825"/>
    </source>
</evidence>
<protein>
    <recommendedName>
        <fullName evidence="1">magnesium chelatase</fullName>
        <ecNumber evidence="1">6.6.1.1</ecNumber>
    </recommendedName>
</protein>
<dbReference type="PANTHER" id="PTHR43473">
    <property type="entry name" value="MAGNESIUM-CHELATASE SUBUNIT CHLD, CHLOROPLASTIC"/>
    <property type="match status" value="1"/>
</dbReference>
<gene>
    <name evidence="5" type="ORF">CYMTET_21568</name>
</gene>
<feature type="domain" description="ChlI/MoxR AAA lid" evidence="4">
    <location>
        <begin position="24"/>
        <end position="82"/>
    </location>
</feature>
<keyword evidence="6" id="KW-1185">Reference proteome</keyword>
<dbReference type="InterPro" id="IPR041628">
    <property type="entry name" value="ChlI/MoxR_AAA_lid"/>
</dbReference>